<proteinExistence type="predicted"/>
<accession>A0A3B0QPV8</accession>
<protein>
    <submittedName>
        <fullName evidence="1">Uncharacterized protein</fullName>
    </submittedName>
</protein>
<gene>
    <name evidence="1" type="ORF">MNBD_BACTEROID02-1039</name>
</gene>
<organism evidence="1">
    <name type="scientific">hydrothermal vent metagenome</name>
    <dbReference type="NCBI Taxonomy" id="652676"/>
    <lineage>
        <taxon>unclassified sequences</taxon>
        <taxon>metagenomes</taxon>
        <taxon>ecological metagenomes</taxon>
    </lineage>
</organism>
<dbReference type="EMBL" id="UOEB01000100">
    <property type="protein sequence ID" value="VAV83714.1"/>
    <property type="molecule type" value="Genomic_DNA"/>
</dbReference>
<dbReference type="AlphaFoldDB" id="A0A3B0QPV8"/>
<evidence type="ECO:0000313" key="1">
    <source>
        <dbReference type="EMBL" id="VAV83714.1"/>
    </source>
</evidence>
<feature type="non-terminal residue" evidence="1">
    <location>
        <position position="82"/>
    </location>
</feature>
<reference evidence="1" key="1">
    <citation type="submission" date="2018-06" db="EMBL/GenBank/DDBJ databases">
        <authorList>
            <person name="Zhirakovskaya E."/>
        </authorList>
    </citation>
    <scope>NUCLEOTIDE SEQUENCE</scope>
</reference>
<name>A0A3B0QPV8_9ZZZZ</name>
<sequence>MKRRKFIQSTVGASVVASVLPLTSVKGQIKATLNAEKEKSLYEIRTYEIKFGSNQNLLKDYLKKVLQPALKRVGVSHFLLFK</sequence>